<dbReference type="PhylomeDB" id="Q16K60"/>
<dbReference type="SUPFAM" id="SSF48726">
    <property type="entry name" value="Immunoglobulin"/>
    <property type="match status" value="1"/>
</dbReference>
<dbReference type="InterPro" id="IPR036116">
    <property type="entry name" value="FN3_sf"/>
</dbReference>
<dbReference type="PaxDb" id="7159-AAEL013104-PA"/>
<dbReference type="eggNOG" id="ENOG502S6MZ">
    <property type="taxonomic scope" value="Eukaryota"/>
</dbReference>
<name>Q16K60_AEDAE</name>
<sequence>MRWWCGTYEYPSAECRREKPVVRVPPVVKYVAVAGRNVTLNCPGVTEHSLVDTLVWRTSQTIAEYVDGGLPLVSSLRITLLPDNFSLHFNPAFASDTDEYSCLVNDRHSPDALVDLLVQDVPDPPGRPLVLSFTSRTVNLSWAYTQDPRNAPINNFVIETRGVSELVTRDF</sequence>
<dbReference type="SMART" id="SM00409">
    <property type="entry name" value="IG"/>
    <property type="match status" value="1"/>
</dbReference>
<dbReference type="EMBL" id="CH477975">
    <property type="protein sequence ID" value="EAT34685.1"/>
    <property type="molecule type" value="Genomic_DNA"/>
</dbReference>
<dbReference type="OMA" id="RNTHNSA"/>
<dbReference type="InterPro" id="IPR013783">
    <property type="entry name" value="Ig-like_fold"/>
</dbReference>
<dbReference type="SUPFAM" id="SSF49265">
    <property type="entry name" value="Fibronectin type III"/>
    <property type="match status" value="1"/>
</dbReference>
<reference evidence="2" key="1">
    <citation type="submission" date="2005-10" db="EMBL/GenBank/DDBJ databases">
        <authorList>
            <person name="Loftus B.J."/>
            <person name="Nene V.M."/>
            <person name="Hannick L.I."/>
            <person name="Bidwell S."/>
            <person name="Haas B."/>
            <person name="Amedeo P."/>
            <person name="Orvis J."/>
            <person name="Wortman J.R."/>
            <person name="White O.R."/>
            <person name="Salzberg S."/>
            <person name="Shumway M."/>
            <person name="Koo H."/>
            <person name="Zhao Y."/>
            <person name="Holmes M."/>
            <person name="Miller J."/>
            <person name="Schatz M."/>
            <person name="Pop M."/>
            <person name="Pai G."/>
            <person name="Utterback T."/>
            <person name="Rogers Y.-H."/>
            <person name="Kravitz S."/>
            <person name="Fraser C.M."/>
        </authorList>
    </citation>
    <scope>NUCLEOTIDE SEQUENCE</scope>
    <source>
        <strain evidence="2">Liverpool</strain>
    </source>
</reference>
<reference evidence="2" key="2">
    <citation type="journal article" date="2007" name="Science">
        <title>Genome sequence of Aedes aegypti, a major arbovirus vector.</title>
        <authorList>
            <person name="Nene V."/>
            <person name="Wortman J.R."/>
            <person name="Lawson D."/>
            <person name="Haas B."/>
            <person name="Kodira C."/>
            <person name="Tu Z.J."/>
            <person name="Loftus B."/>
            <person name="Xi Z."/>
            <person name="Megy K."/>
            <person name="Grabherr M."/>
            <person name="Ren Q."/>
            <person name="Zdobnov E.M."/>
            <person name="Lobo N.F."/>
            <person name="Campbell K.S."/>
            <person name="Brown S.E."/>
            <person name="Bonaldo M.F."/>
            <person name="Zhu J."/>
            <person name="Sinkins S.P."/>
            <person name="Hogenkamp D.G."/>
            <person name="Amedeo P."/>
            <person name="Arensburger P."/>
            <person name="Atkinson P.W."/>
            <person name="Bidwell S."/>
            <person name="Biedler J."/>
            <person name="Birney E."/>
            <person name="Bruggner R.V."/>
            <person name="Costas J."/>
            <person name="Coy M.R."/>
            <person name="Crabtree J."/>
            <person name="Crawford M."/>
            <person name="Debruyn B."/>
            <person name="Decaprio D."/>
            <person name="Eiglmeier K."/>
            <person name="Eisenstadt E."/>
            <person name="El-Dorry H."/>
            <person name="Gelbart W.M."/>
            <person name="Gomes S.L."/>
            <person name="Hammond M."/>
            <person name="Hannick L.I."/>
            <person name="Hogan J.R."/>
            <person name="Holmes M.H."/>
            <person name="Jaffe D."/>
            <person name="Johnston J.S."/>
            <person name="Kennedy R.C."/>
            <person name="Koo H."/>
            <person name="Kravitz S."/>
            <person name="Kriventseva E.V."/>
            <person name="Kulp D."/>
            <person name="Labutti K."/>
            <person name="Lee E."/>
            <person name="Li S."/>
            <person name="Lovin D.D."/>
            <person name="Mao C."/>
            <person name="Mauceli E."/>
            <person name="Menck C.F."/>
            <person name="Miller J.R."/>
            <person name="Montgomery P."/>
            <person name="Mori A."/>
            <person name="Nascimento A.L."/>
            <person name="Naveira H.F."/>
            <person name="Nusbaum C."/>
            <person name="O'leary S."/>
            <person name="Orvis J."/>
            <person name="Pertea M."/>
            <person name="Quesneville H."/>
            <person name="Reidenbach K.R."/>
            <person name="Rogers Y.H."/>
            <person name="Roth C.W."/>
            <person name="Schneider J.R."/>
            <person name="Schatz M."/>
            <person name="Shumway M."/>
            <person name="Stanke M."/>
            <person name="Stinson E.O."/>
            <person name="Tubio J.M."/>
            <person name="Vanzee J.P."/>
            <person name="Verjovski-Almeida S."/>
            <person name="Werner D."/>
            <person name="White O."/>
            <person name="Wyder S."/>
            <person name="Zeng Q."/>
            <person name="Zhao Q."/>
            <person name="Zhao Y."/>
            <person name="Hill C.A."/>
            <person name="Raikhel A.S."/>
            <person name="Soares M.B."/>
            <person name="Knudson D.L."/>
            <person name="Lee N.H."/>
            <person name="Galagan J."/>
            <person name="Salzberg S.L."/>
            <person name="Paulsen I.T."/>
            <person name="Dimopoulos G."/>
            <person name="Collins F.H."/>
            <person name="Birren B."/>
            <person name="Fraser-Liggett C.M."/>
            <person name="Severson D.W."/>
        </authorList>
    </citation>
    <scope>NUCLEOTIDE SEQUENCE [LARGE SCALE GENOMIC DNA]</scope>
    <source>
        <strain evidence="2">Liverpool</strain>
    </source>
</reference>
<dbReference type="AlphaFoldDB" id="Q16K60"/>
<dbReference type="InterPro" id="IPR007110">
    <property type="entry name" value="Ig-like_dom"/>
</dbReference>
<accession>Q16K60</accession>
<dbReference type="Gene3D" id="2.60.40.10">
    <property type="entry name" value="Immunoglobulins"/>
    <property type="match status" value="2"/>
</dbReference>
<proteinExistence type="predicted"/>
<evidence type="ECO:0000313" key="2">
    <source>
        <dbReference type="EMBL" id="EAT34685.1"/>
    </source>
</evidence>
<dbReference type="PROSITE" id="PS50835">
    <property type="entry name" value="IG_LIKE"/>
    <property type="match status" value="1"/>
</dbReference>
<dbReference type="Proteomes" id="UP000682892">
    <property type="component" value="Unassembled WGS sequence"/>
</dbReference>
<reference evidence="2" key="3">
    <citation type="submission" date="2012-09" db="EMBL/GenBank/DDBJ databases">
        <authorList>
            <consortium name="VectorBase"/>
        </authorList>
    </citation>
    <scope>NUCLEOTIDE SEQUENCE</scope>
    <source>
        <strain evidence="2">Liverpool</strain>
    </source>
</reference>
<feature type="domain" description="Ig-like" evidence="1">
    <location>
        <begin position="20"/>
        <end position="119"/>
    </location>
</feature>
<dbReference type="InterPro" id="IPR036179">
    <property type="entry name" value="Ig-like_dom_sf"/>
</dbReference>
<dbReference type="HOGENOM" id="CLU_1564186_0_0_1"/>
<organism evidence="2 3">
    <name type="scientific">Aedes aegypti</name>
    <name type="common">Yellowfever mosquito</name>
    <name type="synonym">Culex aegypti</name>
    <dbReference type="NCBI Taxonomy" id="7159"/>
    <lineage>
        <taxon>Eukaryota</taxon>
        <taxon>Metazoa</taxon>
        <taxon>Ecdysozoa</taxon>
        <taxon>Arthropoda</taxon>
        <taxon>Hexapoda</taxon>
        <taxon>Insecta</taxon>
        <taxon>Pterygota</taxon>
        <taxon>Neoptera</taxon>
        <taxon>Endopterygota</taxon>
        <taxon>Diptera</taxon>
        <taxon>Nematocera</taxon>
        <taxon>Culicoidea</taxon>
        <taxon>Culicidae</taxon>
        <taxon>Culicinae</taxon>
        <taxon>Aedini</taxon>
        <taxon>Aedes</taxon>
        <taxon>Stegomyia</taxon>
    </lineage>
</organism>
<evidence type="ECO:0000313" key="3">
    <source>
        <dbReference type="Proteomes" id="UP000682892"/>
    </source>
</evidence>
<evidence type="ECO:0000259" key="1">
    <source>
        <dbReference type="PROSITE" id="PS50835"/>
    </source>
</evidence>
<dbReference type="STRING" id="7159.Q16K60"/>
<dbReference type="InterPro" id="IPR003599">
    <property type="entry name" value="Ig_sub"/>
</dbReference>
<protein>
    <submittedName>
        <fullName evidence="2">AAEL013104-PA</fullName>
    </submittedName>
</protein>
<dbReference type="VEuPathDB" id="VectorBase:AAEL006071"/>
<gene>
    <name evidence="2" type="ORF">AaeL_AAEL013104</name>
</gene>